<feature type="domain" description="Response regulatory" evidence="7">
    <location>
        <begin position="15"/>
        <end position="133"/>
    </location>
</feature>
<dbReference type="GO" id="GO:0000976">
    <property type="term" value="F:transcription cis-regulatory region binding"/>
    <property type="evidence" value="ECO:0007669"/>
    <property type="project" value="TreeGrafter"/>
</dbReference>
<dbReference type="GO" id="GO:0005829">
    <property type="term" value="C:cytosol"/>
    <property type="evidence" value="ECO:0007669"/>
    <property type="project" value="TreeGrafter"/>
</dbReference>
<organism evidence="8 9">
    <name type="scientific">Thiorhodococcus mannitoliphagus</name>
    <dbReference type="NCBI Taxonomy" id="329406"/>
    <lineage>
        <taxon>Bacteria</taxon>
        <taxon>Pseudomonadati</taxon>
        <taxon>Pseudomonadota</taxon>
        <taxon>Gammaproteobacteria</taxon>
        <taxon>Chromatiales</taxon>
        <taxon>Chromatiaceae</taxon>
        <taxon>Thiorhodococcus</taxon>
    </lineage>
</organism>
<dbReference type="Gene3D" id="3.40.50.2300">
    <property type="match status" value="1"/>
</dbReference>
<dbReference type="Proteomes" id="UP000471640">
    <property type="component" value="Unassembled WGS sequence"/>
</dbReference>
<dbReference type="GO" id="GO:0000156">
    <property type="term" value="F:phosphorelay response regulator activity"/>
    <property type="evidence" value="ECO:0007669"/>
    <property type="project" value="TreeGrafter"/>
</dbReference>
<protein>
    <submittedName>
        <fullName evidence="8">Response regulator</fullName>
    </submittedName>
</protein>
<feature type="modified residue" description="4-aspartylphosphate" evidence="6">
    <location>
        <position position="68"/>
    </location>
</feature>
<dbReference type="InterPro" id="IPR001789">
    <property type="entry name" value="Sig_transdc_resp-reg_receiver"/>
</dbReference>
<dbReference type="SMART" id="SM00448">
    <property type="entry name" value="REC"/>
    <property type="match status" value="1"/>
</dbReference>
<accession>A0A6P1DPY8</accession>
<evidence type="ECO:0000313" key="8">
    <source>
        <dbReference type="EMBL" id="NEX19979.1"/>
    </source>
</evidence>
<proteinExistence type="predicted"/>
<keyword evidence="2" id="KW-0902">Two-component regulatory system</keyword>
<evidence type="ECO:0000256" key="5">
    <source>
        <dbReference type="ARBA" id="ARBA00023163"/>
    </source>
</evidence>
<evidence type="ECO:0000256" key="4">
    <source>
        <dbReference type="ARBA" id="ARBA00023125"/>
    </source>
</evidence>
<reference evidence="9" key="1">
    <citation type="journal article" date="2020" name="Microbiol. Resour. Announc.">
        <title>Draft Genome Sequences of Thiorhodococcus mannitoliphagus and Thiorhodococcus minor, Purple Sulfur Photosynthetic Bacteria in the Gammaproteobacterial Family Chromatiaceae.</title>
        <authorList>
            <person name="Aviles F.A."/>
            <person name="Meyer T.E."/>
            <person name="Kyndt J.A."/>
        </authorList>
    </citation>
    <scope>NUCLEOTIDE SEQUENCE [LARGE SCALE GENOMIC DNA]</scope>
    <source>
        <strain evidence="9">DSM 18266</strain>
    </source>
</reference>
<dbReference type="SUPFAM" id="SSF52172">
    <property type="entry name" value="CheY-like"/>
    <property type="match status" value="1"/>
</dbReference>
<keyword evidence="5" id="KW-0804">Transcription</keyword>
<name>A0A6P1DPY8_9GAMM</name>
<dbReference type="GO" id="GO:0006355">
    <property type="term" value="P:regulation of DNA-templated transcription"/>
    <property type="evidence" value="ECO:0007669"/>
    <property type="project" value="TreeGrafter"/>
</dbReference>
<dbReference type="InterPro" id="IPR039420">
    <property type="entry name" value="WalR-like"/>
</dbReference>
<keyword evidence="3" id="KW-0805">Transcription regulation</keyword>
<dbReference type="PANTHER" id="PTHR48111:SF1">
    <property type="entry name" value="TWO-COMPONENT RESPONSE REGULATOR ORR33"/>
    <property type="match status" value="1"/>
</dbReference>
<dbReference type="InterPro" id="IPR011006">
    <property type="entry name" value="CheY-like_superfamily"/>
</dbReference>
<evidence type="ECO:0000256" key="2">
    <source>
        <dbReference type="ARBA" id="ARBA00023012"/>
    </source>
</evidence>
<dbReference type="PROSITE" id="PS50110">
    <property type="entry name" value="RESPONSE_REGULATORY"/>
    <property type="match status" value="1"/>
</dbReference>
<sequence>MSSPAARYDATAPLRLLVVEDNPADLRLIELILSGSGIDVDAAECLTTAEAQLNQVQGQRGLDLVLLDLGLPDSQELDGLARLLEMAPGLPIVVMTGLDDDRLGFEALSLGAEDFIQKDWLNDAALVQRTLRFAWERNRLRRRLQAAEREREALAMDRIDAGTKLKVSAGAFGLRPLRESDAKLFAEIRDAYGGILAAAAERQVYQVEHPVSEQLRKLADRLGFVRASPRDLVDLHTAALAALTPAVGPAEERLLVSEGRITILELMGYLASYYRRYYVGSMGIRSVEE</sequence>
<keyword evidence="4" id="KW-0238">DNA-binding</keyword>
<keyword evidence="1 6" id="KW-0597">Phosphoprotein</keyword>
<evidence type="ECO:0000256" key="6">
    <source>
        <dbReference type="PROSITE-ProRule" id="PRU00169"/>
    </source>
</evidence>
<dbReference type="EMBL" id="JAAIJR010000019">
    <property type="protein sequence ID" value="NEX19979.1"/>
    <property type="molecule type" value="Genomic_DNA"/>
</dbReference>
<gene>
    <name evidence="8" type="ORF">G3480_06570</name>
</gene>
<evidence type="ECO:0000256" key="3">
    <source>
        <dbReference type="ARBA" id="ARBA00023015"/>
    </source>
</evidence>
<dbReference type="AlphaFoldDB" id="A0A6P1DPY8"/>
<dbReference type="RefSeq" id="WP_164652930.1">
    <property type="nucleotide sequence ID" value="NZ_JAAIJR010000019.1"/>
</dbReference>
<dbReference type="GO" id="GO:0032993">
    <property type="term" value="C:protein-DNA complex"/>
    <property type="evidence" value="ECO:0007669"/>
    <property type="project" value="TreeGrafter"/>
</dbReference>
<evidence type="ECO:0000256" key="1">
    <source>
        <dbReference type="ARBA" id="ARBA00022553"/>
    </source>
</evidence>
<dbReference type="CDD" id="cd00156">
    <property type="entry name" value="REC"/>
    <property type="match status" value="1"/>
</dbReference>
<evidence type="ECO:0000259" key="7">
    <source>
        <dbReference type="PROSITE" id="PS50110"/>
    </source>
</evidence>
<dbReference type="Pfam" id="PF00072">
    <property type="entry name" value="Response_reg"/>
    <property type="match status" value="1"/>
</dbReference>
<dbReference type="PANTHER" id="PTHR48111">
    <property type="entry name" value="REGULATOR OF RPOS"/>
    <property type="match status" value="1"/>
</dbReference>
<evidence type="ECO:0000313" key="9">
    <source>
        <dbReference type="Proteomes" id="UP000471640"/>
    </source>
</evidence>
<comment type="caution">
    <text evidence="8">The sequence shown here is derived from an EMBL/GenBank/DDBJ whole genome shotgun (WGS) entry which is preliminary data.</text>
</comment>
<reference evidence="8 9" key="2">
    <citation type="submission" date="2020-02" db="EMBL/GenBank/DDBJ databases">
        <title>Genome sequences of Thiorhodococcus mannitoliphagus and Thiorhodococcus minor, purple sulfur photosynthetic bacteria in the gammaproteobacterial family, Chromatiaceae.</title>
        <authorList>
            <person name="Aviles F.A."/>
            <person name="Meyer T.E."/>
            <person name="Kyndt J.A."/>
        </authorList>
    </citation>
    <scope>NUCLEOTIDE SEQUENCE [LARGE SCALE GENOMIC DNA]</scope>
    <source>
        <strain evidence="8 9">DSM 18266</strain>
    </source>
</reference>
<keyword evidence="9" id="KW-1185">Reference proteome</keyword>